<reference evidence="1" key="1">
    <citation type="submission" date="2018-02" db="EMBL/GenBank/DDBJ databases">
        <title>Rhizophora mucronata_Transcriptome.</title>
        <authorList>
            <person name="Meera S.P."/>
            <person name="Sreeshan A."/>
            <person name="Augustine A."/>
        </authorList>
    </citation>
    <scope>NUCLEOTIDE SEQUENCE</scope>
    <source>
        <tissue evidence="1">Leaf</tissue>
    </source>
</reference>
<organism evidence="1">
    <name type="scientific">Rhizophora mucronata</name>
    <name type="common">Asiatic mangrove</name>
    <dbReference type="NCBI Taxonomy" id="61149"/>
    <lineage>
        <taxon>Eukaryota</taxon>
        <taxon>Viridiplantae</taxon>
        <taxon>Streptophyta</taxon>
        <taxon>Embryophyta</taxon>
        <taxon>Tracheophyta</taxon>
        <taxon>Spermatophyta</taxon>
        <taxon>Magnoliopsida</taxon>
        <taxon>eudicotyledons</taxon>
        <taxon>Gunneridae</taxon>
        <taxon>Pentapetalae</taxon>
        <taxon>rosids</taxon>
        <taxon>fabids</taxon>
        <taxon>Malpighiales</taxon>
        <taxon>Rhizophoraceae</taxon>
        <taxon>Rhizophora</taxon>
    </lineage>
</organism>
<proteinExistence type="predicted"/>
<keyword evidence="1" id="KW-0418">Kinase</keyword>
<dbReference type="EMBL" id="GGEC01015588">
    <property type="protein sequence ID" value="MBW96071.1"/>
    <property type="molecule type" value="Transcribed_RNA"/>
</dbReference>
<accession>A0A2P2JRI5</accession>
<protein>
    <submittedName>
        <fullName evidence="1">1-phosphatidylinositol-3-phosphate 5-kinase FAB1B</fullName>
    </submittedName>
</protein>
<name>A0A2P2JRI5_RHIMU</name>
<evidence type="ECO:0000313" key="1">
    <source>
        <dbReference type="EMBL" id="MBW96071.1"/>
    </source>
</evidence>
<dbReference type="AlphaFoldDB" id="A0A2P2JRI5"/>
<sequence length="62" mass="6843">MGQAPGNMGKGFRHTRGAKECISNGDLSQAIQEKVQESNDYLFPDGPRFVVPSIDSYFHISI</sequence>
<dbReference type="GO" id="GO:0016301">
    <property type="term" value="F:kinase activity"/>
    <property type="evidence" value="ECO:0007669"/>
    <property type="project" value="UniProtKB-KW"/>
</dbReference>
<keyword evidence="1" id="KW-0808">Transferase</keyword>